<dbReference type="GeneID" id="93073222"/>
<dbReference type="Proteomes" id="UP000030905">
    <property type="component" value="Chromosome"/>
</dbReference>
<sequence>MLHSHIDSSISYNGFVGHVGGDDFVCIIESSYENCVDICKKFIEIFDKEILSFFNEKDRSNGYLMALDRKGDFDVFGLTSIAIAGIYGIFNDFSSSSEISKDVAVIKKEVKKQKKSAYLIKKLTYIEYLQSCAHST</sequence>
<proteinExistence type="predicted"/>
<dbReference type="EMBL" id="CP009268">
    <property type="protein sequence ID" value="AJA51112.1"/>
    <property type="molecule type" value="Genomic_DNA"/>
</dbReference>
<reference evidence="1 4" key="1">
    <citation type="journal article" date="2015" name="Genome Announc.">
        <title>Complete Genome Sequence of the Nitrogen-Fixing and Solvent-Producing Clostridium pasteurianum DSM 525.</title>
        <authorList>
            <person name="Poehlein A."/>
            <person name="Grosse-Honebrink A."/>
            <person name="Zhang Y."/>
            <person name="Minton N.P."/>
            <person name="Daniel R."/>
        </authorList>
    </citation>
    <scope>NUCLEOTIDE SEQUENCE [LARGE SCALE GENOMIC DNA]</scope>
    <source>
        <strain evidence="1">DSM 525</strain>
        <strain evidence="4">DSM 525 / ATCC 6013</strain>
    </source>
</reference>
<keyword evidence="4" id="KW-1185">Reference proteome</keyword>
<dbReference type="Proteomes" id="UP000028042">
    <property type="component" value="Unassembled WGS sequence"/>
</dbReference>
<evidence type="ECO:0000313" key="4">
    <source>
        <dbReference type="Proteomes" id="UP000030905"/>
    </source>
</evidence>
<dbReference type="KEGG" id="cpae:CPAST_c10240"/>
<gene>
    <name evidence="1" type="ORF">CLPA_c10240</name>
    <name evidence="2" type="ORF">CP6013_02128</name>
</gene>
<dbReference type="PATRIC" id="fig|1262449.3.peg.1943"/>
<reference evidence="2" key="2">
    <citation type="submission" date="2015-10" db="EMBL/GenBank/DDBJ databases">
        <title>Improved Draft Genome Sequence of Clostridium pasteurianum Strain ATCC 6013 (DSM 525) Using a Hybrid Next-Generation Sequencing Approach.</title>
        <authorList>
            <person name="Pyne M.E."/>
            <person name="Utturkar S.M."/>
            <person name="Brown S.D."/>
            <person name="Moo-Young M."/>
            <person name="Chung D.A."/>
            <person name="Chou P.C."/>
        </authorList>
    </citation>
    <scope>NUCLEOTIDE SEQUENCE</scope>
    <source>
        <strain evidence="2">ATCC 6013</strain>
    </source>
</reference>
<accession>A0A0H3J190</accession>
<organism evidence="1 4">
    <name type="scientific">Clostridium pasteurianum DSM 525 = ATCC 6013</name>
    <dbReference type="NCBI Taxonomy" id="1262449"/>
    <lineage>
        <taxon>Bacteria</taxon>
        <taxon>Bacillati</taxon>
        <taxon>Bacillota</taxon>
        <taxon>Clostridia</taxon>
        <taxon>Eubacteriales</taxon>
        <taxon>Clostridiaceae</taxon>
        <taxon>Clostridium</taxon>
    </lineage>
</organism>
<reference evidence="2 3" key="3">
    <citation type="journal article" name="Genome Announc.">
        <title>Improved Draft Genome Sequence of Clostridium pasteurianum Strain ATCC 6013 (DSM 525) Using a Hybrid Next-Generation Sequencing Approach.</title>
        <authorList>
            <person name="Pyne M.E."/>
            <person name="Utturkar S."/>
            <person name="Brown S.D."/>
            <person name="Moo-Young M."/>
            <person name="Chung D.A."/>
            <person name="Chou C.P."/>
        </authorList>
    </citation>
    <scope>NUCLEOTIDE SEQUENCE [LARGE SCALE GENOMIC DNA]</scope>
    <source>
        <strain evidence="2 3">ATCC 6013</strain>
    </source>
</reference>
<protein>
    <recommendedName>
        <fullName evidence="5">GGDEF domain-containing protein</fullName>
    </recommendedName>
</protein>
<name>A0A0H3J190_CLOPA</name>
<dbReference type="KEGG" id="cpat:CLPA_c10240"/>
<evidence type="ECO:0000313" key="3">
    <source>
        <dbReference type="Proteomes" id="UP000028042"/>
    </source>
</evidence>
<dbReference type="EMBL" id="JPGY02000001">
    <property type="protein sequence ID" value="KRU12880.1"/>
    <property type="molecule type" value="Genomic_DNA"/>
</dbReference>
<evidence type="ECO:0008006" key="5">
    <source>
        <dbReference type="Google" id="ProtNLM"/>
    </source>
</evidence>
<evidence type="ECO:0000313" key="2">
    <source>
        <dbReference type="EMBL" id="KRU12880.1"/>
    </source>
</evidence>
<dbReference type="AlphaFoldDB" id="A0A0H3J190"/>
<evidence type="ECO:0000313" key="1">
    <source>
        <dbReference type="EMBL" id="AJA51112.1"/>
    </source>
</evidence>
<dbReference type="RefSeq" id="WP_003444680.1">
    <property type="nucleotide sequence ID" value="NZ_ANZB01000005.1"/>
</dbReference>
<dbReference type="eggNOG" id="COG2199">
    <property type="taxonomic scope" value="Bacteria"/>
</dbReference>